<evidence type="ECO:0000256" key="5">
    <source>
        <dbReference type="ARBA" id="ARBA00022707"/>
    </source>
</evidence>
<accession>A0AAD4N4G5</accession>
<keyword evidence="4" id="KW-0808">Transferase</keyword>
<dbReference type="SUPFAM" id="SSF57850">
    <property type="entry name" value="RING/U-box"/>
    <property type="match status" value="1"/>
</dbReference>
<dbReference type="Proteomes" id="UP001201812">
    <property type="component" value="Unassembled WGS sequence"/>
</dbReference>
<dbReference type="InterPro" id="IPR045195">
    <property type="entry name" value="LOG2-like_mRING_C3HC5"/>
</dbReference>
<dbReference type="Gene3D" id="3.30.40.10">
    <property type="entry name" value="Zinc/RING finger domain, C3HC4 (zinc finger)"/>
    <property type="match status" value="1"/>
</dbReference>
<dbReference type="SMART" id="SM00184">
    <property type="entry name" value="RING"/>
    <property type="match status" value="1"/>
</dbReference>
<protein>
    <recommendedName>
        <fullName evidence="3">RING-type E3 ubiquitin transferase</fullName>
        <ecNumber evidence="3">2.3.2.27</ecNumber>
    </recommendedName>
</protein>
<evidence type="ECO:0000256" key="12">
    <source>
        <dbReference type="PROSITE-ProRule" id="PRU00175"/>
    </source>
</evidence>
<dbReference type="InterPro" id="IPR058981">
    <property type="entry name" value="MGRN1/RNF157-like_N"/>
</dbReference>
<evidence type="ECO:0000256" key="7">
    <source>
        <dbReference type="ARBA" id="ARBA00022771"/>
    </source>
</evidence>
<evidence type="ECO:0000256" key="6">
    <source>
        <dbReference type="ARBA" id="ARBA00022723"/>
    </source>
</evidence>
<sequence length="572" mass="63380">MGQSVSRTAAIFNPFNLFNTVQPGSDVNFVRGEDVRTRQAHTVGAQGSYFGEHFLMGGERYDVAKPDTYLFGDNYDLELLGNKPVKFPYNLNKGVADTVNVLNGLVNIRRDSVKFMKSENSRSTSSAYKLEVIFDCDVPCFIQIHFCAKEVVDNEYVQIVSKYPSIDSSQKYFFQAGSNQVFDKYAFKAHRYDLKMMHYEGGHYFPVVIEIRTVEDSGKFGEQVQTTLCSIERSADQSSTLVIKPLKQKLIVHGVTYLLQEIFGIENKETDSQGMDENGGECIICMANSRDTVILPCRHLCICNGCAETLRYKLNNCPICRSPFKALLKLKAVHTVNSLNASGGSRLRQEALSLTEALNGPDHNGEHRKMSVTLCCKDIEGGKDIISTPVTQQRGSLRSLGLVERVKLKESQSSSRNVLAEPCHPESIELEHIEPLHKKMSDSSVVRLSGNSITRTHPGGRSIAGTSQQSSFRSCRTTGGSMSGSVESERLPLSRDTTESVPKNIPSTTSEVESETANENNELDTSIKHSRQRSTQHSKSVSADNEQHHATLVRVESQQSGSAFGVQPNPKK</sequence>
<feature type="domain" description="RING-type" evidence="14">
    <location>
        <begin position="282"/>
        <end position="321"/>
    </location>
</feature>
<proteinExistence type="inferred from homology"/>
<evidence type="ECO:0000256" key="2">
    <source>
        <dbReference type="ARBA" id="ARBA00004906"/>
    </source>
</evidence>
<keyword evidence="8" id="KW-0833">Ubl conjugation pathway</keyword>
<feature type="compositionally biased region" description="Polar residues" evidence="13">
    <location>
        <begin position="464"/>
        <end position="486"/>
    </location>
</feature>
<dbReference type="Pfam" id="PF26192">
    <property type="entry name" value="RNF157-like_N"/>
    <property type="match status" value="1"/>
</dbReference>
<evidence type="ECO:0000313" key="15">
    <source>
        <dbReference type="EMBL" id="KAI1714510.1"/>
    </source>
</evidence>
<keyword evidence="6" id="KW-0479">Metal-binding</keyword>
<keyword evidence="16" id="KW-1185">Reference proteome</keyword>
<evidence type="ECO:0000256" key="10">
    <source>
        <dbReference type="ARBA" id="ARBA00023288"/>
    </source>
</evidence>
<evidence type="ECO:0000256" key="13">
    <source>
        <dbReference type="SAM" id="MobiDB-lite"/>
    </source>
</evidence>
<dbReference type="InterPro" id="IPR001841">
    <property type="entry name" value="Znf_RING"/>
</dbReference>
<feature type="compositionally biased region" description="Basic and acidic residues" evidence="13">
    <location>
        <begin position="487"/>
        <end position="498"/>
    </location>
</feature>
<evidence type="ECO:0000259" key="14">
    <source>
        <dbReference type="PROSITE" id="PS50089"/>
    </source>
</evidence>
<evidence type="ECO:0000256" key="9">
    <source>
        <dbReference type="ARBA" id="ARBA00022833"/>
    </source>
</evidence>
<dbReference type="InterPro" id="IPR013083">
    <property type="entry name" value="Znf_RING/FYVE/PHD"/>
</dbReference>
<dbReference type="GO" id="GO:0008270">
    <property type="term" value="F:zinc ion binding"/>
    <property type="evidence" value="ECO:0007669"/>
    <property type="project" value="UniProtKB-KW"/>
</dbReference>
<evidence type="ECO:0000256" key="4">
    <source>
        <dbReference type="ARBA" id="ARBA00022679"/>
    </source>
</evidence>
<keyword evidence="10" id="KW-0449">Lipoprotein</keyword>
<comment type="pathway">
    <text evidence="2">Protein modification; protein ubiquitination.</text>
</comment>
<evidence type="ECO:0000256" key="1">
    <source>
        <dbReference type="ARBA" id="ARBA00000900"/>
    </source>
</evidence>
<keyword evidence="5" id="KW-0519">Myristate</keyword>
<keyword evidence="9" id="KW-0862">Zinc</keyword>
<dbReference type="EMBL" id="JAKKPZ010000013">
    <property type="protein sequence ID" value="KAI1714510.1"/>
    <property type="molecule type" value="Genomic_DNA"/>
</dbReference>
<dbReference type="EC" id="2.3.2.27" evidence="3"/>
<feature type="region of interest" description="Disordered" evidence="13">
    <location>
        <begin position="450"/>
        <end position="572"/>
    </location>
</feature>
<dbReference type="AlphaFoldDB" id="A0AAD4N4G5"/>
<evidence type="ECO:0000256" key="11">
    <source>
        <dbReference type="ARBA" id="ARBA00025721"/>
    </source>
</evidence>
<dbReference type="GO" id="GO:0005737">
    <property type="term" value="C:cytoplasm"/>
    <property type="evidence" value="ECO:0007669"/>
    <property type="project" value="TreeGrafter"/>
</dbReference>
<dbReference type="Pfam" id="PF13920">
    <property type="entry name" value="zf-C3HC4_3"/>
    <property type="match status" value="1"/>
</dbReference>
<dbReference type="GO" id="GO:0061630">
    <property type="term" value="F:ubiquitin protein ligase activity"/>
    <property type="evidence" value="ECO:0007669"/>
    <property type="project" value="UniProtKB-EC"/>
</dbReference>
<evidence type="ECO:0000313" key="16">
    <source>
        <dbReference type="Proteomes" id="UP001201812"/>
    </source>
</evidence>
<comment type="catalytic activity">
    <reaction evidence="1">
        <text>S-ubiquitinyl-[E2 ubiquitin-conjugating enzyme]-L-cysteine + [acceptor protein]-L-lysine = [E2 ubiquitin-conjugating enzyme]-L-cysteine + N(6)-ubiquitinyl-[acceptor protein]-L-lysine.</text>
        <dbReference type="EC" id="2.3.2.27"/>
    </reaction>
</comment>
<dbReference type="InterPro" id="IPR045194">
    <property type="entry name" value="MGRN1/RNF157-like"/>
</dbReference>
<organism evidence="15 16">
    <name type="scientific">Ditylenchus destructor</name>
    <dbReference type="NCBI Taxonomy" id="166010"/>
    <lineage>
        <taxon>Eukaryota</taxon>
        <taxon>Metazoa</taxon>
        <taxon>Ecdysozoa</taxon>
        <taxon>Nematoda</taxon>
        <taxon>Chromadorea</taxon>
        <taxon>Rhabditida</taxon>
        <taxon>Tylenchina</taxon>
        <taxon>Tylenchomorpha</taxon>
        <taxon>Sphaerularioidea</taxon>
        <taxon>Anguinidae</taxon>
        <taxon>Anguininae</taxon>
        <taxon>Ditylenchus</taxon>
    </lineage>
</organism>
<reference evidence="15" key="1">
    <citation type="submission" date="2022-01" db="EMBL/GenBank/DDBJ databases">
        <title>Genome Sequence Resource for Two Populations of Ditylenchus destructor, the Migratory Endoparasitic Phytonematode.</title>
        <authorList>
            <person name="Zhang H."/>
            <person name="Lin R."/>
            <person name="Xie B."/>
        </authorList>
    </citation>
    <scope>NUCLEOTIDE SEQUENCE</scope>
    <source>
        <strain evidence="15">BazhouSP</strain>
    </source>
</reference>
<keyword evidence="7 12" id="KW-0863">Zinc-finger</keyword>
<name>A0AAD4N4G5_9BILA</name>
<comment type="caution">
    <text evidence="15">The sequence shown here is derived from an EMBL/GenBank/DDBJ whole genome shotgun (WGS) entry which is preliminary data.</text>
</comment>
<feature type="compositionally biased region" description="Polar residues" evidence="13">
    <location>
        <begin position="499"/>
        <end position="524"/>
    </location>
</feature>
<dbReference type="GO" id="GO:0016567">
    <property type="term" value="P:protein ubiquitination"/>
    <property type="evidence" value="ECO:0007669"/>
    <property type="project" value="TreeGrafter"/>
</dbReference>
<evidence type="ECO:0000256" key="8">
    <source>
        <dbReference type="ARBA" id="ARBA00022786"/>
    </source>
</evidence>
<comment type="similarity">
    <text evidence="11">Belongs to the RING-type zinc finger family. LOG2 subfamily.</text>
</comment>
<dbReference type="CDD" id="cd16789">
    <property type="entry name" value="mRING-HC-C3HC5_MGRN1-like"/>
    <property type="match status" value="1"/>
</dbReference>
<dbReference type="PANTHER" id="PTHR22996">
    <property type="entry name" value="MAHOGUNIN"/>
    <property type="match status" value="1"/>
</dbReference>
<evidence type="ECO:0000256" key="3">
    <source>
        <dbReference type="ARBA" id="ARBA00012483"/>
    </source>
</evidence>
<dbReference type="PROSITE" id="PS50089">
    <property type="entry name" value="ZF_RING_2"/>
    <property type="match status" value="1"/>
</dbReference>
<gene>
    <name evidence="15" type="ORF">DdX_08606</name>
</gene>
<dbReference type="PANTHER" id="PTHR22996:SF0">
    <property type="entry name" value="RE60872P-RELATED"/>
    <property type="match status" value="1"/>
</dbReference>